<evidence type="ECO:0000256" key="1">
    <source>
        <dbReference type="SAM" id="Phobius"/>
    </source>
</evidence>
<proteinExistence type="predicted"/>
<evidence type="ECO:0000313" key="3">
    <source>
        <dbReference type="Proteomes" id="UP000230796"/>
    </source>
</evidence>
<protein>
    <submittedName>
        <fullName evidence="2">Uncharacterized protein</fullName>
    </submittedName>
</protein>
<feature type="transmembrane region" description="Helical" evidence="1">
    <location>
        <begin position="6"/>
        <end position="24"/>
    </location>
</feature>
<evidence type="ECO:0000313" key="2">
    <source>
        <dbReference type="EMBL" id="PIR99028.1"/>
    </source>
</evidence>
<name>A0A2H0VIX8_9BACT</name>
<sequence>MNKFLMFLLIFVGFCVGIISLYMASLSGVMGKMGLVGGDFVQDIDKNELARQLRDREPIDCGMWQVTKSVPEYLITKGERRIILAGKLGKERVICGINLVQHGNIERGVYSVIKGLYYLKGQYSELQPLVRKDNGKCVLLAGANYESLIQNYLRATRGRVHDIVYDLYKQVEIERAGVDELCTE</sequence>
<keyword evidence="1" id="KW-1133">Transmembrane helix</keyword>
<dbReference type="AlphaFoldDB" id="A0A2H0VIX8"/>
<gene>
    <name evidence="2" type="ORF">COT87_01610</name>
</gene>
<dbReference type="Proteomes" id="UP000230796">
    <property type="component" value="Unassembled WGS sequence"/>
</dbReference>
<reference evidence="3" key="1">
    <citation type="submission" date="2017-09" db="EMBL/GenBank/DDBJ databases">
        <title>Depth-based differentiation of microbial function through sediment-hosted aquifers and enrichment of novel symbionts in the deep terrestrial subsurface.</title>
        <authorList>
            <person name="Probst A.J."/>
            <person name="Ladd B."/>
            <person name="Jarett J.K."/>
            <person name="Geller-Mcgrath D.E."/>
            <person name="Sieber C.M.K."/>
            <person name="Emerson J.B."/>
            <person name="Anantharaman K."/>
            <person name="Thomas B.C."/>
            <person name="Malmstrom R."/>
            <person name="Stieglmeier M."/>
            <person name="Klingl A."/>
            <person name="Woyke T."/>
            <person name="Ryan C.M."/>
            <person name="Banfield J.F."/>
        </authorList>
    </citation>
    <scope>NUCLEOTIDE SEQUENCE [LARGE SCALE GENOMIC DNA]</scope>
</reference>
<organism evidence="2 3">
    <name type="scientific">Candidatus Collierbacteria bacterium CG10_big_fil_rev_8_21_14_0_10_44_9</name>
    <dbReference type="NCBI Taxonomy" id="1974535"/>
    <lineage>
        <taxon>Bacteria</taxon>
        <taxon>Candidatus Collieribacteriota</taxon>
    </lineage>
</organism>
<accession>A0A2H0VIX8</accession>
<keyword evidence="1" id="KW-0812">Transmembrane</keyword>
<keyword evidence="1" id="KW-0472">Membrane</keyword>
<dbReference type="EMBL" id="PFAF01000030">
    <property type="protein sequence ID" value="PIR99028.1"/>
    <property type="molecule type" value="Genomic_DNA"/>
</dbReference>
<comment type="caution">
    <text evidence="2">The sequence shown here is derived from an EMBL/GenBank/DDBJ whole genome shotgun (WGS) entry which is preliminary data.</text>
</comment>